<dbReference type="Proteomes" id="UP000247973">
    <property type="component" value="Unassembled WGS sequence"/>
</dbReference>
<protein>
    <submittedName>
        <fullName evidence="1">Uncharacterized protein</fullName>
    </submittedName>
</protein>
<name>A0A2V3PRG2_9BACT</name>
<gene>
    <name evidence="1" type="ORF">CLV62_10346</name>
</gene>
<dbReference type="EMBL" id="QICL01000003">
    <property type="protein sequence ID" value="PXV67373.1"/>
    <property type="molecule type" value="Genomic_DNA"/>
</dbReference>
<organism evidence="1 2">
    <name type="scientific">Dysgonomonas alginatilytica</name>
    <dbReference type="NCBI Taxonomy" id="1605892"/>
    <lineage>
        <taxon>Bacteria</taxon>
        <taxon>Pseudomonadati</taxon>
        <taxon>Bacteroidota</taxon>
        <taxon>Bacteroidia</taxon>
        <taxon>Bacteroidales</taxon>
        <taxon>Dysgonomonadaceae</taxon>
        <taxon>Dysgonomonas</taxon>
    </lineage>
</organism>
<evidence type="ECO:0000313" key="1">
    <source>
        <dbReference type="EMBL" id="PXV67373.1"/>
    </source>
</evidence>
<evidence type="ECO:0000313" key="2">
    <source>
        <dbReference type="Proteomes" id="UP000247973"/>
    </source>
</evidence>
<comment type="caution">
    <text evidence="1">The sequence shown here is derived from an EMBL/GenBank/DDBJ whole genome shotgun (WGS) entry which is preliminary data.</text>
</comment>
<reference evidence="1 2" key="1">
    <citation type="submission" date="2018-03" db="EMBL/GenBank/DDBJ databases">
        <title>Genomic Encyclopedia of Archaeal and Bacterial Type Strains, Phase II (KMG-II): from individual species to whole genera.</title>
        <authorList>
            <person name="Goeker M."/>
        </authorList>
    </citation>
    <scope>NUCLEOTIDE SEQUENCE [LARGE SCALE GENOMIC DNA]</scope>
    <source>
        <strain evidence="1 2">DSM 100214</strain>
    </source>
</reference>
<sequence length="32" mass="3768">MKIFNDILSDYNRLLTVMLTKAIKRSKTLIKV</sequence>
<dbReference type="AlphaFoldDB" id="A0A2V3PRG2"/>
<accession>A0A2V3PRG2</accession>
<keyword evidence="2" id="KW-1185">Reference proteome</keyword>
<proteinExistence type="predicted"/>